<reference evidence="2 3" key="1">
    <citation type="submission" date="2020-08" db="EMBL/GenBank/DDBJ databases">
        <title>Genomic Encyclopedia of Type Strains, Phase IV (KMG-IV): sequencing the most valuable type-strain genomes for metagenomic binning, comparative biology and taxonomic classification.</title>
        <authorList>
            <person name="Goeker M."/>
        </authorList>
    </citation>
    <scope>NUCLEOTIDE SEQUENCE [LARGE SCALE GENOMIC DNA]</scope>
    <source>
        <strain evidence="2 3">DSM 25024</strain>
    </source>
</reference>
<accession>A0A7W6FV31</accession>
<proteinExistence type="predicted"/>
<sequence length="81" mass="8412">MKRKLTGAFALAAAILGTAGTAIPAGAPEPFQVRTVTMNGTSGPAYYSHATRSYRFIVTTPHDQVVAMVPGAAFSESARAQ</sequence>
<evidence type="ECO:0000256" key="1">
    <source>
        <dbReference type="SAM" id="SignalP"/>
    </source>
</evidence>
<evidence type="ECO:0000313" key="2">
    <source>
        <dbReference type="EMBL" id="MBB3936390.1"/>
    </source>
</evidence>
<gene>
    <name evidence="2" type="ORF">GGR05_002544</name>
</gene>
<organism evidence="2 3">
    <name type="scientific">Aureimonas phyllosphaerae</name>
    <dbReference type="NCBI Taxonomy" id="1166078"/>
    <lineage>
        <taxon>Bacteria</taxon>
        <taxon>Pseudomonadati</taxon>
        <taxon>Pseudomonadota</taxon>
        <taxon>Alphaproteobacteria</taxon>
        <taxon>Hyphomicrobiales</taxon>
        <taxon>Aurantimonadaceae</taxon>
        <taxon>Aureimonas</taxon>
    </lineage>
</organism>
<keyword evidence="1" id="KW-0732">Signal</keyword>
<dbReference type="OrthoDB" id="7908966at2"/>
<name>A0A7W6FV31_9HYPH</name>
<dbReference type="RefSeq" id="WP_090962993.1">
    <property type="nucleotide sequence ID" value="NZ_FOOA01000007.1"/>
</dbReference>
<feature type="chain" id="PRO_5031479762" evidence="1">
    <location>
        <begin position="28"/>
        <end position="81"/>
    </location>
</feature>
<dbReference type="EMBL" id="JACIDO010000005">
    <property type="protein sequence ID" value="MBB3936390.1"/>
    <property type="molecule type" value="Genomic_DNA"/>
</dbReference>
<feature type="signal peptide" evidence="1">
    <location>
        <begin position="1"/>
        <end position="27"/>
    </location>
</feature>
<comment type="caution">
    <text evidence="2">The sequence shown here is derived from an EMBL/GenBank/DDBJ whole genome shotgun (WGS) entry which is preliminary data.</text>
</comment>
<evidence type="ECO:0000313" key="3">
    <source>
        <dbReference type="Proteomes" id="UP000531216"/>
    </source>
</evidence>
<keyword evidence="3" id="KW-1185">Reference proteome</keyword>
<dbReference type="Proteomes" id="UP000531216">
    <property type="component" value="Unassembled WGS sequence"/>
</dbReference>
<dbReference type="AlphaFoldDB" id="A0A7W6FV31"/>
<protein>
    <submittedName>
        <fullName evidence="2">Uncharacterized protein</fullName>
    </submittedName>
</protein>